<organism evidence="1 2">
    <name type="scientific">Erysiphe pulchra</name>
    <dbReference type="NCBI Taxonomy" id="225359"/>
    <lineage>
        <taxon>Eukaryota</taxon>
        <taxon>Fungi</taxon>
        <taxon>Dikarya</taxon>
        <taxon>Ascomycota</taxon>
        <taxon>Pezizomycotina</taxon>
        <taxon>Leotiomycetes</taxon>
        <taxon>Erysiphales</taxon>
        <taxon>Erysiphaceae</taxon>
        <taxon>Erysiphe</taxon>
    </lineage>
</organism>
<reference evidence="1 2" key="1">
    <citation type="submission" date="2017-10" db="EMBL/GenBank/DDBJ databases">
        <title>Development of genomic resources for the powdery mildew, Erysiphe pulchra.</title>
        <authorList>
            <person name="Wadl P.A."/>
            <person name="Mack B.M."/>
            <person name="Moore G."/>
            <person name="Beltz S.B."/>
        </authorList>
    </citation>
    <scope>NUCLEOTIDE SEQUENCE [LARGE SCALE GENOMIC DNA]</scope>
    <source>
        <strain evidence="1">Cflorida</strain>
    </source>
</reference>
<evidence type="ECO:0000313" key="1">
    <source>
        <dbReference type="EMBL" id="POS83059.1"/>
    </source>
</evidence>
<evidence type="ECO:0000313" key="2">
    <source>
        <dbReference type="Proteomes" id="UP000237438"/>
    </source>
</evidence>
<keyword evidence="2" id="KW-1185">Reference proteome</keyword>
<protein>
    <submittedName>
        <fullName evidence="1">Uncharacterized protein</fullName>
    </submittedName>
</protein>
<sequence>MQSRRDTHRNGWNPPKLNDLSHVRRCPTFVNVLTKEVSKQVANEHISALRDPRKAFSTKDSPSSSPILGNASDTYLRFISKIYHPSNASARFQYTSEDIAIASGIPLVEKEYASWILHTDPYVSKTEIEEQTKFPVEEDLDELNDRFDNLVRSWLRESQKQSRHYDPNKALEDQEIDALDENQSSFMKFDRLRQEGIFCGSFDAQHLDGLRSNSTRGYSVKKVSALRSYSRVEFLQAVKHAARMQDRERSMNAARRKKKLENEQFLNTEEYRIKFTSIMCSLLVNFKLQGYTWKENSMGLCLKLHDKSKPSDGEEVKFVGFLKNHLESRKGSGRLFYDTVVTRLIDQGIYPYYYMQPESRQWTTREMMLNIGKINAKKKSIETKMFAYENISMMDFAAIEVMEELKVLPINFKLTRGDILSLIVEITTRIELDRWHDGLQFEETDKSI</sequence>
<gene>
    <name evidence="1" type="ORF">EPUL_004163</name>
</gene>
<accession>A0A2S4PLZ0</accession>
<dbReference type="AlphaFoldDB" id="A0A2S4PLZ0"/>
<name>A0A2S4PLZ0_9PEZI</name>
<dbReference type="OrthoDB" id="3587708at2759"/>
<comment type="caution">
    <text evidence="1">The sequence shown here is derived from an EMBL/GenBank/DDBJ whole genome shotgun (WGS) entry which is preliminary data.</text>
</comment>
<dbReference type="Proteomes" id="UP000237438">
    <property type="component" value="Unassembled WGS sequence"/>
</dbReference>
<dbReference type="EMBL" id="PEDP01001934">
    <property type="protein sequence ID" value="POS83059.1"/>
    <property type="molecule type" value="Genomic_DNA"/>
</dbReference>
<proteinExistence type="predicted"/>